<gene>
    <name evidence="4" type="ORF">BSTOLATCC_MIC3986</name>
</gene>
<comment type="caution">
    <text evidence="4">The sequence shown here is derived from an EMBL/GenBank/DDBJ whole genome shotgun (WGS) entry which is preliminary data.</text>
</comment>
<comment type="subcellular location">
    <subcellularLocation>
        <location evidence="1">Nucleus</location>
    </subcellularLocation>
</comment>
<keyword evidence="5" id="KW-1185">Reference proteome</keyword>
<dbReference type="EMBL" id="CAJZBQ010000004">
    <property type="protein sequence ID" value="CAG9311701.1"/>
    <property type="molecule type" value="Genomic_DNA"/>
</dbReference>
<organism evidence="4 5">
    <name type="scientific">Blepharisma stoltei</name>
    <dbReference type="NCBI Taxonomy" id="1481888"/>
    <lineage>
        <taxon>Eukaryota</taxon>
        <taxon>Sar</taxon>
        <taxon>Alveolata</taxon>
        <taxon>Ciliophora</taxon>
        <taxon>Postciliodesmatophora</taxon>
        <taxon>Heterotrichea</taxon>
        <taxon>Heterotrichida</taxon>
        <taxon>Blepharismidae</taxon>
        <taxon>Blepharisma</taxon>
    </lineage>
</organism>
<dbReference type="PANTHER" id="PTHR31319">
    <property type="entry name" value="ZINC FINGER PROTEIN CONSTANS-LIKE 4"/>
    <property type="match status" value="1"/>
</dbReference>
<accession>A0AAU9IB81</accession>
<dbReference type="GO" id="GO:0005634">
    <property type="term" value="C:nucleus"/>
    <property type="evidence" value="ECO:0007669"/>
    <property type="project" value="UniProtKB-SubCell"/>
</dbReference>
<dbReference type="PANTHER" id="PTHR31319:SF77">
    <property type="entry name" value="ZINC FINGER PROTEIN CONSTANS-LIKE 4"/>
    <property type="match status" value="1"/>
</dbReference>
<proteinExistence type="predicted"/>
<evidence type="ECO:0000313" key="5">
    <source>
        <dbReference type="Proteomes" id="UP001162131"/>
    </source>
</evidence>
<evidence type="ECO:0000256" key="1">
    <source>
        <dbReference type="ARBA" id="ARBA00004123"/>
    </source>
</evidence>
<keyword evidence="2" id="KW-0539">Nucleus</keyword>
<dbReference type="AlphaFoldDB" id="A0AAU9IB81"/>
<protein>
    <recommendedName>
        <fullName evidence="3">CCT domain-containing protein</fullName>
    </recommendedName>
</protein>
<sequence length="157" mass="18599">MIFENFDYENQALCQILDSAIMKEENSYRGTVVVSYLRLGVDFLPMELSDLSIFETEFFQDLKSPINCKNNLQNIEPGDGECKIIERSLKKRENQWRMPKIPLELRQQKIAKYKAKKQLRNWGKKINYACRKYVAENRPRVKGRFICKIERKAISIN</sequence>
<dbReference type="PROSITE" id="PS51017">
    <property type="entry name" value="CCT"/>
    <property type="match status" value="1"/>
</dbReference>
<dbReference type="InterPro" id="IPR045281">
    <property type="entry name" value="CONSTANS-like"/>
</dbReference>
<reference evidence="4" key="1">
    <citation type="submission" date="2021-09" db="EMBL/GenBank/DDBJ databases">
        <authorList>
            <consortium name="AG Swart"/>
            <person name="Singh M."/>
            <person name="Singh A."/>
            <person name="Seah K."/>
            <person name="Emmerich C."/>
        </authorList>
    </citation>
    <scope>NUCLEOTIDE SEQUENCE</scope>
    <source>
        <strain evidence="4">ATCC30299</strain>
    </source>
</reference>
<dbReference type="Pfam" id="PF06203">
    <property type="entry name" value="CCT"/>
    <property type="match status" value="1"/>
</dbReference>
<evidence type="ECO:0000313" key="4">
    <source>
        <dbReference type="EMBL" id="CAG9311701.1"/>
    </source>
</evidence>
<dbReference type="Proteomes" id="UP001162131">
    <property type="component" value="Unassembled WGS sequence"/>
</dbReference>
<name>A0AAU9IB81_9CILI</name>
<evidence type="ECO:0000256" key="2">
    <source>
        <dbReference type="ARBA" id="ARBA00023242"/>
    </source>
</evidence>
<dbReference type="InterPro" id="IPR010402">
    <property type="entry name" value="CCT_domain"/>
</dbReference>
<feature type="domain" description="CCT" evidence="3">
    <location>
        <begin position="106"/>
        <end position="148"/>
    </location>
</feature>
<evidence type="ECO:0000259" key="3">
    <source>
        <dbReference type="PROSITE" id="PS51017"/>
    </source>
</evidence>